<keyword evidence="2" id="KW-1003">Cell membrane</keyword>
<feature type="transmembrane region" description="Helical" evidence="6">
    <location>
        <begin position="185"/>
        <end position="207"/>
    </location>
</feature>
<reference evidence="7 8" key="1">
    <citation type="journal article" date="2019" name="Nat. Med.">
        <title>A library of human gut bacterial isolates paired with longitudinal multiomics data enables mechanistic microbiome research.</title>
        <authorList>
            <person name="Poyet M."/>
            <person name="Groussin M."/>
            <person name="Gibbons S.M."/>
            <person name="Avila-Pacheco J."/>
            <person name="Jiang X."/>
            <person name="Kearney S.M."/>
            <person name="Perrotta A.R."/>
            <person name="Berdy B."/>
            <person name="Zhao S."/>
            <person name="Lieberman T.D."/>
            <person name="Swanson P.K."/>
            <person name="Smith M."/>
            <person name="Roesemann S."/>
            <person name="Alexander J.E."/>
            <person name="Rich S.A."/>
            <person name="Livny J."/>
            <person name="Vlamakis H."/>
            <person name="Clish C."/>
            <person name="Bullock K."/>
            <person name="Deik A."/>
            <person name="Scott J."/>
            <person name="Pierce K.A."/>
            <person name="Xavier R.J."/>
            <person name="Alm E.J."/>
        </authorList>
    </citation>
    <scope>NUCLEOTIDE SEQUENCE [LARGE SCALE GENOMIC DNA]</scope>
    <source>
        <strain evidence="7 8">BIOML-A7</strain>
    </source>
</reference>
<evidence type="ECO:0000256" key="4">
    <source>
        <dbReference type="ARBA" id="ARBA00022989"/>
    </source>
</evidence>
<feature type="transmembrane region" description="Helical" evidence="6">
    <location>
        <begin position="12"/>
        <end position="36"/>
    </location>
</feature>
<dbReference type="PANTHER" id="PTHR30250:SF26">
    <property type="entry name" value="PSMA PROTEIN"/>
    <property type="match status" value="1"/>
</dbReference>
<dbReference type="AlphaFoldDB" id="A0A845KPA1"/>
<evidence type="ECO:0000313" key="8">
    <source>
        <dbReference type="Proteomes" id="UP000446719"/>
    </source>
</evidence>
<feature type="transmembrane region" description="Helical" evidence="6">
    <location>
        <begin position="158"/>
        <end position="179"/>
    </location>
</feature>
<dbReference type="GO" id="GO:0005886">
    <property type="term" value="C:plasma membrane"/>
    <property type="evidence" value="ECO:0007669"/>
    <property type="project" value="UniProtKB-SubCell"/>
</dbReference>
<dbReference type="Proteomes" id="UP000446719">
    <property type="component" value="Unassembled WGS sequence"/>
</dbReference>
<evidence type="ECO:0000256" key="2">
    <source>
        <dbReference type="ARBA" id="ARBA00022475"/>
    </source>
</evidence>
<evidence type="ECO:0000256" key="6">
    <source>
        <dbReference type="SAM" id="Phobius"/>
    </source>
</evidence>
<keyword evidence="5 6" id="KW-0472">Membrane</keyword>
<feature type="transmembrane region" description="Helical" evidence="6">
    <location>
        <begin position="465"/>
        <end position="489"/>
    </location>
</feature>
<feature type="transmembrane region" description="Helical" evidence="6">
    <location>
        <begin position="310"/>
        <end position="328"/>
    </location>
</feature>
<accession>A0A845KPA1</accession>
<dbReference type="GeneID" id="93138131"/>
<dbReference type="InterPro" id="IPR050833">
    <property type="entry name" value="Poly_Biosynth_Transport"/>
</dbReference>
<dbReference type="EMBL" id="WWSB01000013">
    <property type="protein sequence ID" value="MZK18566.1"/>
    <property type="molecule type" value="Genomic_DNA"/>
</dbReference>
<comment type="caution">
    <text evidence="7">The sequence shown here is derived from an EMBL/GenBank/DDBJ whole genome shotgun (WGS) entry which is preliminary data.</text>
</comment>
<feature type="transmembrane region" description="Helical" evidence="6">
    <location>
        <begin position="128"/>
        <end position="146"/>
    </location>
</feature>
<evidence type="ECO:0000313" key="7">
    <source>
        <dbReference type="EMBL" id="MZK18566.1"/>
    </source>
</evidence>
<comment type="subcellular location">
    <subcellularLocation>
        <location evidence="1">Cell membrane</location>
        <topology evidence="1">Multi-pass membrane protein</topology>
    </subcellularLocation>
</comment>
<feature type="transmembrane region" description="Helical" evidence="6">
    <location>
        <begin position="441"/>
        <end position="459"/>
    </location>
</feature>
<keyword evidence="3 6" id="KW-0812">Transmembrane</keyword>
<dbReference type="PANTHER" id="PTHR30250">
    <property type="entry name" value="PST FAMILY PREDICTED COLANIC ACID TRANSPORTER"/>
    <property type="match status" value="1"/>
</dbReference>
<gene>
    <name evidence="7" type="ORF">GT565_10675</name>
</gene>
<feature type="transmembrane region" description="Helical" evidence="6">
    <location>
        <begin position="94"/>
        <end position="116"/>
    </location>
</feature>
<feature type="transmembrane region" description="Helical" evidence="6">
    <location>
        <begin position="348"/>
        <end position="368"/>
    </location>
</feature>
<proteinExistence type="predicted"/>
<keyword evidence="4 6" id="KW-1133">Transmembrane helix</keyword>
<evidence type="ECO:0000256" key="1">
    <source>
        <dbReference type="ARBA" id="ARBA00004651"/>
    </source>
</evidence>
<protein>
    <submittedName>
        <fullName evidence="7">Sugar translocase</fullName>
    </submittedName>
</protein>
<name>A0A845KPA1_9FIRM</name>
<evidence type="ECO:0000256" key="5">
    <source>
        <dbReference type="ARBA" id="ARBA00023136"/>
    </source>
</evidence>
<sequence>MDSRSRTEYSILNIIAGVGGYIVNTILGFICRMVFVKCLAADYLGVNGLFTNILTMLSLAELGIGGAIVYALYKPLAENDERKIASLVKVYGTAYKVIGCVIGIIGICLMPFLNIIITEQPNISESIYLLYIFNLFNTVITYFYSYRSSLLIAAQQNYIVVATNYIVTILQSILQMVALLATHNYLVYLTIQTIGTLAYNFGVSHIATKRFPCIMSKDIEPLPVDEKKALFKNIKDLTYYKISGLLVNSTDNILITFFKGLATTGVASNYTLLTNTINSLLGQIFNSLTASIGNHNATETEKKKYEMFSFMNLMNFWIFGWATLGIIFCSSDVVRLCFGEKYVLSKEIPFVLALNFYTVGMMNAVWTYKHTMGLFRYGRFLQIITGVLNIIFSIVLGHYWGLFGILFATFIARAMTNLWYDPYAIFIHGFHKSPLQYLKKYIYFIIVLLISAGGCWLSFKLIKGGILARVMEEIVLCSVVTNLVFYIFFRKSEEFITLRKIIKNIINLIIKKS</sequence>
<feature type="transmembrane region" description="Helical" evidence="6">
    <location>
        <begin position="48"/>
        <end position="73"/>
    </location>
</feature>
<dbReference type="RefSeq" id="WP_006427196.1">
    <property type="nucleotide sequence ID" value="NZ_CAXVIO010000009.1"/>
</dbReference>
<organism evidence="7 8">
    <name type="scientific">Dorea longicatena</name>
    <dbReference type="NCBI Taxonomy" id="88431"/>
    <lineage>
        <taxon>Bacteria</taxon>
        <taxon>Bacillati</taxon>
        <taxon>Bacillota</taxon>
        <taxon>Clostridia</taxon>
        <taxon>Lachnospirales</taxon>
        <taxon>Lachnospiraceae</taxon>
        <taxon>Dorea</taxon>
    </lineage>
</organism>
<evidence type="ECO:0000256" key="3">
    <source>
        <dbReference type="ARBA" id="ARBA00022692"/>
    </source>
</evidence>